<keyword evidence="2" id="KW-1185">Reference proteome</keyword>
<dbReference type="Proteomes" id="UP000203626">
    <property type="component" value="Segment"/>
</dbReference>
<dbReference type="RefSeq" id="YP_009268754.1">
    <property type="nucleotide sequence ID" value="NC_030656.1"/>
</dbReference>
<proteinExistence type="predicted"/>
<gene>
    <name evidence="1" type="ORF">PTPV-Aus-039</name>
</gene>
<name>A0A1B1MRD3_9POXV</name>
<evidence type="ECO:0000313" key="1">
    <source>
        <dbReference type="EMBL" id="ANS71123.1"/>
    </source>
</evidence>
<protein>
    <submittedName>
        <fullName evidence="1">Uncharacterized protein</fullName>
    </submittedName>
</protein>
<dbReference type="EMBL" id="KU980965">
    <property type="protein sequence ID" value="ANS71123.1"/>
    <property type="molecule type" value="Genomic_DNA"/>
</dbReference>
<reference evidence="1 2" key="1">
    <citation type="journal article" date="2016" name="J. Gen. Virol.">
        <title>Genomic characterization of a novel poxvirus from a flying fox: evidence for a new genus?</title>
        <authorList>
            <person name="O'Dea M.A."/>
            <person name="Tu S.L."/>
            <person name="Pang S."/>
            <person name="De Ridder T."/>
            <person name="Jackson B."/>
            <person name="Upton C."/>
        </authorList>
    </citation>
    <scope>NUCLEOTIDE SEQUENCE [LARGE SCALE GENOMIC DNA]</scope>
    <source>
        <strain evidence="1 2">Australia</strain>
    </source>
</reference>
<dbReference type="GeneID" id="28340366"/>
<dbReference type="KEGG" id="vg:28340366"/>
<accession>A0A1B1MRD3</accession>
<sequence length="141" mass="17218">MSNFYSSDKYREYCNRQKMAVNILSYYLMKNNDIEPYMMLVNFYNRCNNTELKFYALKSFTNALIFYKESKQNILSNSHIKTVNEWQKDVKKFEQVCDKEISKYSCMSRVRKYFYIRRLKCKKDTLSKIILMKIKYNEINA</sequence>
<organism evidence="1 2">
    <name type="scientific">Pteropox virus</name>
    <dbReference type="NCBI Taxonomy" id="1873698"/>
    <lineage>
        <taxon>Viruses</taxon>
        <taxon>Varidnaviria</taxon>
        <taxon>Bamfordvirae</taxon>
        <taxon>Nucleocytoviricota</taxon>
        <taxon>Pokkesviricetes</taxon>
        <taxon>Chitovirales</taxon>
        <taxon>Poxviridae</taxon>
        <taxon>Chordopoxvirinae</taxon>
        <taxon>Pteropopoxvirus</taxon>
        <taxon>Pteropopoxvirus pteropox</taxon>
    </lineage>
</organism>
<evidence type="ECO:0000313" key="2">
    <source>
        <dbReference type="Proteomes" id="UP000203626"/>
    </source>
</evidence>